<keyword evidence="1" id="KW-0472">Membrane</keyword>
<sequence length="503" mass="58336">MVWGINYSQLPPEEFRPQGSYVKAGLVYTKLNIVDGQFKTAISLPNKTILNYWMVSRKDKKGNSIDIWDTGGAGKESFFVTFSDEVFFKPGYFIFLAGFLPLLLLYLFNQQRSDSIIDDKRYKVSEYIPELDSIRAIAVLLVIFHHWLPKDSLLNILPNGSLGVNIFFVISGYLITAILLRSKKQVESSVLDISTVFKNFYVRRTLRIFPIYYLVLIILLLAENPTVKEDGIYYFTYTANFLFYSKQFFSNLSHFWSLAVEEQFYLLWPWLIILVNRKLLPYLIALFLIIGISSNYIFTGSGYWVFVLTPACFDSFAIGAFLSYLVVYRQDIISKIRPLYSIILFFVLVIFILSLYNYTFLPIRTIHSLLAVTIIYYCLFVNNSLVANYVLKNKWLIRIGRISYGMYLYHFFTPVILLWIVKNLASVGLDLSFDAYIPSSLKSTVGFLKELLFLIFVCTVSWLLIEKPLNNLKKKFEYKPILKSTSYGIDTFVPTEIEPVKKV</sequence>
<feature type="domain" description="Acyltransferase 3" evidence="2">
    <location>
        <begin position="129"/>
        <end position="465"/>
    </location>
</feature>
<feature type="transmembrane region" description="Helical" evidence="1">
    <location>
        <begin position="130"/>
        <end position="148"/>
    </location>
</feature>
<protein>
    <recommendedName>
        <fullName evidence="2">Acyltransferase 3 domain-containing protein</fullName>
    </recommendedName>
</protein>
<feature type="transmembrane region" description="Helical" evidence="1">
    <location>
        <begin position="304"/>
        <end position="327"/>
    </location>
</feature>
<evidence type="ECO:0000313" key="3">
    <source>
        <dbReference type="EMBL" id="GAA4452726.1"/>
    </source>
</evidence>
<feature type="transmembrane region" description="Helical" evidence="1">
    <location>
        <begin position="445"/>
        <end position="465"/>
    </location>
</feature>
<comment type="caution">
    <text evidence="3">The sequence shown here is derived from an EMBL/GenBank/DDBJ whole genome shotgun (WGS) entry which is preliminary data.</text>
</comment>
<dbReference type="Pfam" id="PF01757">
    <property type="entry name" value="Acyl_transf_3"/>
    <property type="match status" value="1"/>
</dbReference>
<keyword evidence="1" id="KW-0812">Transmembrane</keyword>
<dbReference type="InterPro" id="IPR002656">
    <property type="entry name" value="Acyl_transf_3_dom"/>
</dbReference>
<accession>A0ABP8MQA9</accession>
<feature type="transmembrane region" description="Helical" evidence="1">
    <location>
        <begin position="407"/>
        <end position="425"/>
    </location>
</feature>
<reference evidence="4" key="1">
    <citation type="journal article" date="2019" name="Int. J. Syst. Evol. Microbiol.">
        <title>The Global Catalogue of Microorganisms (GCM) 10K type strain sequencing project: providing services to taxonomists for standard genome sequencing and annotation.</title>
        <authorList>
            <consortium name="The Broad Institute Genomics Platform"/>
            <consortium name="The Broad Institute Genome Sequencing Center for Infectious Disease"/>
            <person name="Wu L."/>
            <person name="Ma J."/>
        </authorList>
    </citation>
    <scope>NUCLEOTIDE SEQUENCE [LARGE SCALE GENOMIC DNA]</scope>
    <source>
        <strain evidence="4">JCM 17927</strain>
    </source>
</reference>
<dbReference type="Proteomes" id="UP001501175">
    <property type="component" value="Unassembled WGS sequence"/>
</dbReference>
<proteinExistence type="predicted"/>
<feature type="transmembrane region" description="Helical" evidence="1">
    <location>
        <begin position="366"/>
        <end position="386"/>
    </location>
</feature>
<keyword evidence="4" id="KW-1185">Reference proteome</keyword>
<feature type="transmembrane region" description="Helical" evidence="1">
    <location>
        <begin position="201"/>
        <end position="222"/>
    </location>
</feature>
<dbReference type="PANTHER" id="PTHR23028">
    <property type="entry name" value="ACETYLTRANSFERASE"/>
    <property type="match status" value="1"/>
</dbReference>
<feature type="transmembrane region" description="Helical" evidence="1">
    <location>
        <begin position="91"/>
        <end position="109"/>
    </location>
</feature>
<dbReference type="EMBL" id="BAABHD010000022">
    <property type="protein sequence ID" value="GAA4452726.1"/>
    <property type="molecule type" value="Genomic_DNA"/>
</dbReference>
<feature type="transmembrane region" description="Helical" evidence="1">
    <location>
        <begin position="339"/>
        <end position="360"/>
    </location>
</feature>
<keyword evidence="1" id="KW-1133">Transmembrane helix</keyword>
<feature type="transmembrane region" description="Helical" evidence="1">
    <location>
        <begin position="160"/>
        <end position="180"/>
    </location>
</feature>
<organism evidence="3 4">
    <name type="scientific">Nibrella saemangeumensis</name>
    <dbReference type="NCBI Taxonomy" id="1084526"/>
    <lineage>
        <taxon>Bacteria</taxon>
        <taxon>Pseudomonadati</taxon>
        <taxon>Bacteroidota</taxon>
        <taxon>Cytophagia</taxon>
        <taxon>Cytophagales</taxon>
        <taxon>Spirosomataceae</taxon>
        <taxon>Nibrella</taxon>
    </lineage>
</organism>
<dbReference type="InterPro" id="IPR050879">
    <property type="entry name" value="Acyltransferase_3"/>
</dbReference>
<evidence type="ECO:0000256" key="1">
    <source>
        <dbReference type="SAM" id="Phobius"/>
    </source>
</evidence>
<evidence type="ECO:0000259" key="2">
    <source>
        <dbReference type="Pfam" id="PF01757"/>
    </source>
</evidence>
<name>A0ABP8MQA9_9BACT</name>
<feature type="transmembrane region" description="Helical" evidence="1">
    <location>
        <begin position="279"/>
        <end position="298"/>
    </location>
</feature>
<gene>
    <name evidence="3" type="ORF">GCM10023189_16600</name>
</gene>
<dbReference type="PANTHER" id="PTHR23028:SF53">
    <property type="entry name" value="ACYL_TRANSF_3 DOMAIN-CONTAINING PROTEIN"/>
    <property type="match status" value="1"/>
</dbReference>
<evidence type="ECO:0000313" key="4">
    <source>
        <dbReference type="Proteomes" id="UP001501175"/>
    </source>
</evidence>
<feature type="transmembrane region" description="Helical" evidence="1">
    <location>
        <begin position="254"/>
        <end position="272"/>
    </location>
</feature>